<sequence>MEEQKKTELVDAVMEQLLDGDHQYLAILREQYRTAEVDIEETGAGFFIEFEVSEEAETVPVTEDFHFGDVEVTMKGLSHGIGFVLFVRDGVIAELEGYTYEEPIPESIANLSVTETEEQDPELLFPIENSYRFEFRFHHNGYRRTLVGLKPHKRSCSQRGVVSRFW</sequence>
<name>A0A482T7B2_9EURY</name>
<accession>A0A482T7B2</accession>
<comment type="caution">
    <text evidence="1">The sequence shown here is derived from an EMBL/GenBank/DDBJ whole genome shotgun (WGS) entry which is preliminary data.</text>
</comment>
<dbReference type="Proteomes" id="UP000294028">
    <property type="component" value="Unassembled WGS sequence"/>
</dbReference>
<reference evidence="1 2" key="1">
    <citation type="submission" date="2018-12" db="EMBL/GenBank/DDBJ databases">
        <title>Genome analysis provides insights into bioremediation potentialities of Halogeometricum borinquense strain N11.</title>
        <authorList>
            <person name="Najjari A."/>
            <person name="Youssef N."/>
            <person name="Fhoula I."/>
            <person name="Ben Dhia O."/>
            <person name="Mahjoubi M."/>
            <person name="Ouzari H.I."/>
            <person name="Cherif A."/>
        </authorList>
    </citation>
    <scope>NUCLEOTIDE SEQUENCE [LARGE SCALE GENOMIC DNA]</scope>
    <source>
        <strain evidence="1 2">N11</strain>
    </source>
</reference>
<protein>
    <submittedName>
        <fullName evidence="1">Uncharacterized protein</fullName>
    </submittedName>
</protein>
<gene>
    <name evidence="1" type="ORF">ELS19_19930</name>
</gene>
<dbReference type="EMBL" id="RZHH01000011">
    <property type="protein sequence ID" value="RYJ07759.1"/>
    <property type="molecule type" value="Genomic_DNA"/>
</dbReference>
<dbReference type="AlphaFoldDB" id="A0A482T7B2"/>
<evidence type="ECO:0000313" key="2">
    <source>
        <dbReference type="Proteomes" id="UP000294028"/>
    </source>
</evidence>
<evidence type="ECO:0000313" key="1">
    <source>
        <dbReference type="EMBL" id="RYJ07759.1"/>
    </source>
</evidence>
<dbReference type="RefSeq" id="WP_129786843.1">
    <property type="nucleotide sequence ID" value="NZ_RZHH01000011.1"/>
</dbReference>
<organism evidence="1 2">
    <name type="scientific">Halogeometricum borinquense</name>
    <dbReference type="NCBI Taxonomy" id="60847"/>
    <lineage>
        <taxon>Archaea</taxon>
        <taxon>Methanobacteriati</taxon>
        <taxon>Methanobacteriota</taxon>
        <taxon>Stenosarchaea group</taxon>
        <taxon>Halobacteria</taxon>
        <taxon>Halobacteriales</taxon>
        <taxon>Haloferacaceae</taxon>
        <taxon>Halogeometricum</taxon>
    </lineage>
</organism>
<proteinExistence type="predicted"/>